<organism evidence="1 2">
    <name type="scientific">Rhodoblastus sphagnicola</name>
    <dbReference type="NCBI Taxonomy" id="333368"/>
    <lineage>
        <taxon>Bacteria</taxon>
        <taxon>Pseudomonadati</taxon>
        <taxon>Pseudomonadota</taxon>
        <taxon>Alphaproteobacteria</taxon>
        <taxon>Hyphomicrobiales</taxon>
        <taxon>Rhodoblastaceae</taxon>
        <taxon>Rhodoblastus</taxon>
    </lineage>
</organism>
<dbReference type="AlphaFoldDB" id="A0A2S6N7N1"/>
<reference evidence="1 2" key="1">
    <citation type="journal article" date="2018" name="Arch. Microbiol.">
        <title>New insights into the metabolic potential of the phototrophic purple bacterium Rhodopila globiformis DSM 161(T) from its draft genome sequence and evidence for a vanadium-dependent nitrogenase.</title>
        <authorList>
            <person name="Imhoff J.F."/>
            <person name="Rahn T."/>
            <person name="Kunzel S."/>
            <person name="Neulinger S.C."/>
        </authorList>
    </citation>
    <scope>NUCLEOTIDE SEQUENCE [LARGE SCALE GENOMIC DNA]</scope>
    <source>
        <strain evidence="1 2">DSM 16996</strain>
    </source>
</reference>
<dbReference type="Gene3D" id="2.30.320.10">
    <property type="entry name" value="YwqG-like"/>
    <property type="match status" value="2"/>
</dbReference>
<dbReference type="PANTHER" id="PTHR36436">
    <property type="entry name" value="SLL5081 PROTEIN"/>
    <property type="match status" value="1"/>
</dbReference>
<accession>A0A2S6N7N1</accession>
<name>A0A2S6N7N1_9HYPH</name>
<dbReference type="Pfam" id="PF09234">
    <property type="entry name" value="DUF1963"/>
    <property type="match status" value="2"/>
</dbReference>
<dbReference type="SUPFAM" id="SSF103032">
    <property type="entry name" value="Hypothetical protein YwqG"/>
    <property type="match status" value="1"/>
</dbReference>
<evidence type="ECO:0000313" key="2">
    <source>
        <dbReference type="Proteomes" id="UP000239089"/>
    </source>
</evidence>
<gene>
    <name evidence="1" type="ORF">CCR94_12055</name>
</gene>
<evidence type="ECO:0008006" key="3">
    <source>
        <dbReference type="Google" id="ProtNLM"/>
    </source>
</evidence>
<dbReference type="PANTHER" id="PTHR36436:SF6">
    <property type="entry name" value="SLL5081 PROTEIN"/>
    <property type="match status" value="1"/>
</dbReference>
<proteinExistence type="predicted"/>
<dbReference type="Proteomes" id="UP000239089">
    <property type="component" value="Unassembled WGS sequence"/>
</dbReference>
<dbReference type="EMBL" id="NHSJ01000074">
    <property type="protein sequence ID" value="PPQ30616.1"/>
    <property type="molecule type" value="Genomic_DNA"/>
</dbReference>
<sequence>MSSLNSSEEPEVLDIPMSVTLRRQIPIRFDEAPRSWLGGLPMMPKGMKWPRDPEGAPLHFVAQIACADLPAALWFGQGPRQGWLLLFVEILKFQYSDEAERGMVQVLHTTELGVEHEPPQDLPTVRHVMSDYIGYAKPEFRPGVPKLWRKWPVDVVVREAPLMFSVEGLYQEPVSEHSIKLHGGIDLDRPLTWRGALYVVEGVADDVSAENVERNIDNAGVLFEPPEFDQGWIERCFEALDKTRAKLQENRDKNQKRLDKGVGGSVLKALVADDESSLERLDKARARWEDVHRAYPGPEGEASLNAEIKSLGEAHLALIPELRALLTRLMDRILAQDLDAPLPEAEWCAIRASMEDFKSTCWVAAEGVPEKAECQVVRWYNRLDMAIREDVLDLYARGQRHPALAGARLRDIEEKLRKLDRPHRMGGIPASGQCDNPLELTLLIELATDAAMGWSWHDAGTLFVTTSPSALRRNRFNKLEAWIEQ</sequence>
<protein>
    <recommendedName>
        <fullName evidence="3">DUF1963 domain-containing protein</fullName>
    </recommendedName>
</protein>
<comment type="caution">
    <text evidence="1">The sequence shown here is derived from an EMBL/GenBank/DDBJ whole genome shotgun (WGS) entry which is preliminary data.</text>
</comment>
<dbReference type="InterPro" id="IPR015315">
    <property type="entry name" value="DUF1963"/>
</dbReference>
<evidence type="ECO:0000313" key="1">
    <source>
        <dbReference type="EMBL" id="PPQ30616.1"/>
    </source>
</evidence>
<dbReference type="InterPro" id="IPR035948">
    <property type="entry name" value="YwqG-like_sf"/>
</dbReference>
<keyword evidence="2" id="KW-1185">Reference proteome</keyword>